<accession>A0A843XS57</accession>
<evidence type="ECO:0000313" key="1">
    <source>
        <dbReference type="EMBL" id="MQM21715.1"/>
    </source>
</evidence>
<reference evidence="1" key="1">
    <citation type="submission" date="2017-07" db="EMBL/GenBank/DDBJ databases">
        <title>Taro Niue Genome Assembly and Annotation.</title>
        <authorList>
            <person name="Atibalentja N."/>
            <person name="Keating K."/>
            <person name="Fields C.J."/>
        </authorList>
    </citation>
    <scope>NUCLEOTIDE SEQUENCE</scope>
    <source>
        <strain evidence="1">Niue_2</strain>
        <tissue evidence="1">Leaf</tissue>
    </source>
</reference>
<proteinExistence type="predicted"/>
<dbReference type="EMBL" id="NMUH01011468">
    <property type="protein sequence ID" value="MQM21715.1"/>
    <property type="molecule type" value="Genomic_DNA"/>
</dbReference>
<organism evidence="1 2">
    <name type="scientific">Colocasia esculenta</name>
    <name type="common">Wild taro</name>
    <name type="synonym">Arum esculentum</name>
    <dbReference type="NCBI Taxonomy" id="4460"/>
    <lineage>
        <taxon>Eukaryota</taxon>
        <taxon>Viridiplantae</taxon>
        <taxon>Streptophyta</taxon>
        <taxon>Embryophyta</taxon>
        <taxon>Tracheophyta</taxon>
        <taxon>Spermatophyta</taxon>
        <taxon>Magnoliopsida</taxon>
        <taxon>Liliopsida</taxon>
        <taxon>Araceae</taxon>
        <taxon>Aroideae</taxon>
        <taxon>Colocasieae</taxon>
        <taxon>Colocasia</taxon>
    </lineage>
</organism>
<keyword evidence="2" id="KW-1185">Reference proteome</keyword>
<dbReference type="Proteomes" id="UP000652761">
    <property type="component" value="Unassembled WGS sequence"/>
</dbReference>
<gene>
    <name evidence="1" type="ORF">Taro_054758</name>
</gene>
<name>A0A843XS57_COLES</name>
<evidence type="ECO:0000313" key="2">
    <source>
        <dbReference type="Proteomes" id="UP000652761"/>
    </source>
</evidence>
<protein>
    <submittedName>
        <fullName evidence="1">Uncharacterized protein</fullName>
    </submittedName>
</protein>
<sequence>MFVLTWFLGVSWGDTWLFFPNLMEVRDVGACVVKLWSHVVAPVFRELRCLGRFFRMCFDSAGSAGVVLA</sequence>
<comment type="caution">
    <text evidence="1">The sequence shown here is derived from an EMBL/GenBank/DDBJ whole genome shotgun (WGS) entry which is preliminary data.</text>
</comment>
<dbReference type="AlphaFoldDB" id="A0A843XS57"/>